<evidence type="ECO:0000313" key="3">
    <source>
        <dbReference type="Proteomes" id="UP000218811"/>
    </source>
</evidence>
<feature type="compositionally biased region" description="Polar residues" evidence="1">
    <location>
        <begin position="27"/>
        <end position="37"/>
    </location>
</feature>
<dbReference type="EMBL" id="KB467887">
    <property type="protein sequence ID" value="PCH36642.1"/>
    <property type="molecule type" value="Genomic_DNA"/>
</dbReference>
<name>A0A2H3J331_WOLCO</name>
<evidence type="ECO:0000313" key="2">
    <source>
        <dbReference type="EMBL" id="PCH36642.1"/>
    </source>
</evidence>
<dbReference type="AlphaFoldDB" id="A0A2H3J331"/>
<dbReference type="Proteomes" id="UP000218811">
    <property type="component" value="Unassembled WGS sequence"/>
</dbReference>
<organism evidence="2 3">
    <name type="scientific">Wolfiporia cocos (strain MD-104)</name>
    <name type="common">Brown rot fungus</name>
    <dbReference type="NCBI Taxonomy" id="742152"/>
    <lineage>
        <taxon>Eukaryota</taxon>
        <taxon>Fungi</taxon>
        <taxon>Dikarya</taxon>
        <taxon>Basidiomycota</taxon>
        <taxon>Agaricomycotina</taxon>
        <taxon>Agaricomycetes</taxon>
        <taxon>Polyporales</taxon>
        <taxon>Phaeolaceae</taxon>
        <taxon>Wolfiporia</taxon>
    </lineage>
</organism>
<sequence length="70" mass="7864">MPEEVQVQAKRYKGNGQDGDADGNMTEPKSTNLPSTSQKCTYLEGELHAVKKQKTFKVMEKNLHKTLIGR</sequence>
<gene>
    <name evidence="2" type="ORF">WOLCODRAFT_157345</name>
</gene>
<evidence type="ECO:0000256" key="1">
    <source>
        <dbReference type="SAM" id="MobiDB-lite"/>
    </source>
</evidence>
<proteinExistence type="predicted"/>
<keyword evidence="3" id="KW-1185">Reference proteome</keyword>
<accession>A0A2H3J331</accession>
<reference evidence="2 3" key="1">
    <citation type="journal article" date="2012" name="Science">
        <title>The Paleozoic origin of enzymatic lignin decomposition reconstructed from 31 fungal genomes.</title>
        <authorList>
            <person name="Floudas D."/>
            <person name="Binder M."/>
            <person name="Riley R."/>
            <person name="Barry K."/>
            <person name="Blanchette R.A."/>
            <person name="Henrissat B."/>
            <person name="Martinez A.T."/>
            <person name="Otillar R."/>
            <person name="Spatafora J.W."/>
            <person name="Yadav J.S."/>
            <person name="Aerts A."/>
            <person name="Benoit I."/>
            <person name="Boyd A."/>
            <person name="Carlson A."/>
            <person name="Copeland A."/>
            <person name="Coutinho P.M."/>
            <person name="de Vries R.P."/>
            <person name="Ferreira P."/>
            <person name="Findley K."/>
            <person name="Foster B."/>
            <person name="Gaskell J."/>
            <person name="Glotzer D."/>
            <person name="Gorecki P."/>
            <person name="Heitman J."/>
            <person name="Hesse C."/>
            <person name="Hori C."/>
            <person name="Igarashi K."/>
            <person name="Jurgens J.A."/>
            <person name="Kallen N."/>
            <person name="Kersten P."/>
            <person name="Kohler A."/>
            <person name="Kuees U."/>
            <person name="Kumar T.K.A."/>
            <person name="Kuo A."/>
            <person name="LaButti K."/>
            <person name="Larrondo L.F."/>
            <person name="Lindquist E."/>
            <person name="Ling A."/>
            <person name="Lombard V."/>
            <person name="Lucas S."/>
            <person name="Lundell T."/>
            <person name="Martin R."/>
            <person name="McLaughlin D.J."/>
            <person name="Morgenstern I."/>
            <person name="Morin E."/>
            <person name="Murat C."/>
            <person name="Nagy L.G."/>
            <person name="Nolan M."/>
            <person name="Ohm R.A."/>
            <person name="Patyshakuliyeva A."/>
            <person name="Rokas A."/>
            <person name="Ruiz-Duenas F.J."/>
            <person name="Sabat G."/>
            <person name="Salamov A."/>
            <person name="Samejima M."/>
            <person name="Schmutz J."/>
            <person name="Slot J.C."/>
            <person name="St John F."/>
            <person name="Stenlid J."/>
            <person name="Sun H."/>
            <person name="Sun S."/>
            <person name="Syed K."/>
            <person name="Tsang A."/>
            <person name="Wiebenga A."/>
            <person name="Young D."/>
            <person name="Pisabarro A."/>
            <person name="Eastwood D.C."/>
            <person name="Martin F."/>
            <person name="Cullen D."/>
            <person name="Grigoriev I.V."/>
            <person name="Hibbett D.S."/>
        </authorList>
    </citation>
    <scope>NUCLEOTIDE SEQUENCE [LARGE SCALE GENOMIC DNA]</scope>
    <source>
        <strain evidence="2 3">MD-104</strain>
    </source>
</reference>
<protein>
    <submittedName>
        <fullName evidence="2">Uncharacterized protein</fullName>
    </submittedName>
</protein>
<feature type="region of interest" description="Disordered" evidence="1">
    <location>
        <begin position="1"/>
        <end position="37"/>
    </location>
</feature>